<keyword evidence="4" id="KW-1185">Reference proteome</keyword>
<evidence type="ECO:0000313" key="4">
    <source>
        <dbReference type="Proteomes" id="UP000276133"/>
    </source>
</evidence>
<dbReference type="PANTHER" id="PTHR21562:SF122">
    <property type="entry name" value="PALMITOLEOYL-PROTEIN CARBOXYLESTERASE NOTUM"/>
    <property type="match status" value="1"/>
</dbReference>
<gene>
    <name evidence="3" type="ORF">BpHYR1_010858</name>
</gene>
<evidence type="ECO:0000256" key="2">
    <source>
        <dbReference type="SAM" id="Phobius"/>
    </source>
</evidence>
<feature type="transmembrane region" description="Helical" evidence="2">
    <location>
        <begin position="26"/>
        <end position="46"/>
    </location>
</feature>
<comment type="caution">
    <text evidence="3">The sequence shown here is derived from an EMBL/GenBank/DDBJ whole genome shotgun (WGS) entry which is preliminary data.</text>
</comment>
<keyword evidence="2" id="KW-0812">Transmembrane</keyword>
<dbReference type="Proteomes" id="UP000276133">
    <property type="component" value="Unassembled WGS sequence"/>
</dbReference>
<dbReference type="PANTHER" id="PTHR21562">
    <property type="entry name" value="NOTUM-RELATED"/>
    <property type="match status" value="1"/>
</dbReference>
<comment type="similarity">
    <text evidence="1">Belongs to the pectinacetylesterase family. Notum subfamily.</text>
</comment>
<reference evidence="3 4" key="1">
    <citation type="journal article" date="2018" name="Sci. Rep.">
        <title>Genomic signatures of local adaptation to the degree of environmental predictability in rotifers.</title>
        <authorList>
            <person name="Franch-Gras L."/>
            <person name="Hahn C."/>
            <person name="Garcia-Roger E.M."/>
            <person name="Carmona M.J."/>
            <person name="Serra M."/>
            <person name="Gomez A."/>
        </authorList>
    </citation>
    <scope>NUCLEOTIDE SEQUENCE [LARGE SCALE GENOMIC DNA]</scope>
    <source>
        <strain evidence="3">HYR1</strain>
    </source>
</reference>
<keyword evidence="2" id="KW-0472">Membrane</keyword>
<dbReference type="Pfam" id="PF03283">
    <property type="entry name" value="PAE"/>
    <property type="match status" value="1"/>
</dbReference>
<protein>
    <submittedName>
        <fullName evidence="3">Palmitoleoyl-carboxylesterase NOTUM</fullName>
    </submittedName>
</protein>
<dbReference type="STRING" id="10195.A0A3M7RV52"/>
<dbReference type="OrthoDB" id="2015280at2759"/>
<name>A0A3M7RV52_BRAPC</name>
<evidence type="ECO:0000313" key="3">
    <source>
        <dbReference type="EMBL" id="RNA27451.1"/>
    </source>
</evidence>
<evidence type="ECO:0000256" key="1">
    <source>
        <dbReference type="ARBA" id="ARBA00010213"/>
    </source>
</evidence>
<dbReference type="AlphaFoldDB" id="A0A3M7RV52"/>
<accession>A0A3M7RV52</accession>
<dbReference type="EMBL" id="REGN01002541">
    <property type="protein sequence ID" value="RNA27451.1"/>
    <property type="molecule type" value="Genomic_DNA"/>
</dbReference>
<keyword evidence="2" id="KW-1133">Transmembrane helix</keyword>
<proteinExistence type="inferred from homology"/>
<organism evidence="3 4">
    <name type="scientific">Brachionus plicatilis</name>
    <name type="common">Marine rotifer</name>
    <name type="synonym">Brachionus muelleri</name>
    <dbReference type="NCBI Taxonomy" id="10195"/>
    <lineage>
        <taxon>Eukaryota</taxon>
        <taxon>Metazoa</taxon>
        <taxon>Spiralia</taxon>
        <taxon>Gnathifera</taxon>
        <taxon>Rotifera</taxon>
        <taxon>Eurotatoria</taxon>
        <taxon>Monogononta</taxon>
        <taxon>Pseudotrocha</taxon>
        <taxon>Ploima</taxon>
        <taxon>Brachionidae</taxon>
        <taxon>Brachionus</taxon>
    </lineage>
</organism>
<dbReference type="InterPro" id="IPR004963">
    <property type="entry name" value="PAE/NOTUM"/>
</dbReference>
<dbReference type="GO" id="GO:0016787">
    <property type="term" value="F:hydrolase activity"/>
    <property type="evidence" value="ECO:0007669"/>
    <property type="project" value="InterPro"/>
</dbReference>
<sequence length="457" mass="52546">MSTMAEEDKVELKKPGLFSNYIVRDLTLWFIFMFILPIVLFAIYMLSKQSTDIESPSTHKWFTKPLQKVDLNNSDAVCNDGSPASYYMRSTGSKVWIVLLEGGYFCYDQASCSQRYLNSYNLTTSRMNSNFKFSNGILSSDPNENPKWSNINMVEIPYCSSDLWTGRKKSDEFSFMGYEIVSAVFDDLIKKTSIAQSELVMLTGVSAGGIGVLMNAERIQKMFSLHAPKTKLKLVIDSSWQLDLPYSYLCTGNECLMKKFFDNAIKYWNAAIPDECARKENGSMWNCFLPKKILNFIKMPVFVIQSKFDETQLLEQFNHVNSKSNRIAETFRLMDKKLRENLIDVDSYYVSSCVSHITLTSKDWSFFKVDNLKMSDALFEWAIGGKTPKLYDSCKWPDCQGTCPSINHPGSSQHINSFEYLAYLGLVDRNQIAHKHKLSLNYLKKLNYFKLMKLIMD</sequence>